<reference evidence="2 3" key="1">
    <citation type="submission" date="2020-10" db="EMBL/GenBank/DDBJ databases">
        <title>Sequencing the genomes of 1000 actinobacteria strains.</title>
        <authorList>
            <person name="Klenk H.-P."/>
        </authorList>
    </citation>
    <scope>NUCLEOTIDE SEQUENCE [LARGE SCALE GENOMIC DNA]</scope>
    <source>
        <strain evidence="2 3">DSM 46744</strain>
    </source>
</reference>
<organism evidence="2 3">
    <name type="scientific">Actinomadura algeriensis</name>
    <dbReference type="NCBI Taxonomy" id="1679523"/>
    <lineage>
        <taxon>Bacteria</taxon>
        <taxon>Bacillati</taxon>
        <taxon>Actinomycetota</taxon>
        <taxon>Actinomycetes</taxon>
        <taxon>Streptosporangiales</taxon>
        <taxon>Thermomonosporaceae</taxon>
        <taxon>Actinomadura</taxon>
    </lineage>
</organism>
<comment type="caution">
    <text evidence="2">The sequence shown here is derived from an EMBL/GenBank/DDBJ whole genome shotgun (WGS) entry which is preliminary data.</text>
</comment>
<protein>
    <recommendedName>
        <fullName evidence="4">Lipase (Class 3)</fullName>
    </recommendedName>
</protein>
<evidence type="ECO:0000256" key="1">
    <source>
        <dbReference type="SAM" id="MobiDB-lite"/>
    </source>
</evidence>
<dbReference type="Proteomes" id="UP000627838">
    <property type="component" value="Unassembled WGS sequence"/>
</dbReference>
<feature type="region of interest" description="Disordered" evidence="1">
    <location>
        <begin position="456"/>
        <end position="490"/>
    </location>
</feature>
<dbReference type="EMBL" id="JADBDZ010000001">
    <property type="protein sequence ID" value="MBE1537354.1"/>
    <property type="molecule type" value="Genomic_DNA"/>
</dbReference>
<dbReference type="RefSeq" id="WP_192763248.1">
    <property type="nucleotide sequence ID" value="NZ_JADBDZ010000001.1"/>
</dbReference>
<dbReference type="InterPro" id="IPR029058">
    <property type="entry name" value="AB_hydrolase_fold"/>
</dbReference>
<gene>
    <name evidence="2" type="ORF">H4W34_007187</name>
</gene>
<accession>A0ABR9K3B0</accession>
<evidence type="ECO:0000313" key="3">
    <source>
        <dbReference type="Proteomes" id="UP000627838"/>
    </source>
</evidence>
<feature type="compositionally biased region" description="Basic residues" evidence="1">
    <location>
        <begin position="469"/>
        <end position="484"/>
    </location>
</feature>
<dbReference type="SUPFAM" id="SSF53474">
    <property type="entry name" value="alpha/beta-Hydrolases"/>
    <property type="match status" value="2"/>
</dbReference>
<sequence>MSTEAPPQAAPDAAAELRRAARELAEAAAAVRTAAAHATAALTGGAVLAAVPRAPVAAARAERALAHAVGGRGGLGHALTGGPLGTVAARLGGMAGAGNLAIQIMVTSLRLRITAVALANPELVCDPLVRRLVDAVAADRDLDSARALYALVRDRGAVRALTAIAPIFGEILALRALLDQNPLNDATAWLIATGTGTATADPLTGISNRAIAALDLGAGAAVRTTFPAERLRAHGSLLDFLANICALGPGGRVLVQTVRGPDGAERHVVQAPGMKLGAPDDVSPCDLLGAFSSTVRDSAPYSRALARAVDDYGVPSGAEVALIGHSAGGAAVMSLAQDAAFCARRTVTHVVAVGSPIDFKRPASPDTWVASVTNQHDIIPSLDGQGAGNCLDPRPGWYIVDYTDPTHLFPACHAIEHYTANLTDDLPEHRAEIDRNLARYRGPVIRSQVYRLFDDAPRAARPSTPAPPRPRRRPRAAFPPHRRGPGADAAGHGELLAADARAMADRADRLRALAARLRAQDAAPGWLFATLHDHITACVVASEDLADAAARVRALAPDA</sequence>
<dbReference type="Gene3D" id="3.40.50.1820">
    <property type="entry name" value="alpha/beta hydrolase"/>
    <property type="match status" value="1"/>
</dbReference>
<name>A0ABR9K3B0_9ACTN</name>
<evidence type="ECO:0000313" key="2">
    <source>
        <dbReference type="EMBL" id="MBE1537354.1"/>
    </source>
</evidence>
<keyword evidence="3" id="KW-1185">Reference proteome</keyword>
<proteinExistence type="predicted"/>
<evidence type="ECO:0008006" key="4">
    <source>
        <dbReference type="Google" id="ProtNLM"/>
    </source>
</evidence>